<comment type="caution">
    <text evidence="4">The sequence shown here is derived from an EMBL/GenBank/DDBJ whole genome shotgun (WGS) entry which is preliminary data.</text>
</comment>
<dbReference type="RefSeq" id="WP_046220205.1">
    <property type="nucleotide sequence ID" value="NZ_JWYV01000005.1"/>
</dbReference>
<evidence type="ECO:0000256" key="1">
    <source>
        <dbReference type="ARBA" id="ARBA00022988"/>
    </source>
</evidence>
<dbReference type="PIRSF" id="PIRSF009467">
    <property type="entry name" value="Ureas_acces_UreF"/>
    <property type="match status" value="1"/>
</dbReference>
<dbReference type="Gene3D" id="1.10.4190.10">
    <property type="entry name" value="Urease accessory protein UreF"/>
    <property type="match status" value="1"/>
</dbReference>
<comment type="subunit">
    <text evidence="3">UreD, UreF and UreG form a complex that acts as a GTP-hydrolysis-dependent molecular chaperone, activating the urease apoprotein by helping to assemble the nickel containing metallocenter of UreC. The UreE protein probably delivers the nickel.</text>
</comment>
<keyword evidence="1 3" id="KW-0996">Nickel insertion</keyword>
<dbReference type="HAMAP" id="MF_01385">
    <property type="entry name" value="UreF"/>
    <property type="match status" value="1"/>
</dbReference>
<reference evidence="4 5" key="1">
    <citation type="submission" date="2014-12" db="EMBL/GenBank/DDBJ databases">
        <title>Mercury Reductase activity and rhizosphere competence traits in the genome of root associated Photobacterium halotolerans MELD1.</title>
        <authorList>
            <person name="Mathew D.C."/>
            <person name="Huang C.-C."/>
        </authorList>
    </citation>
    <scope>NUCLEOTIDE SEQUENCE [LARGE SCALE GENOMIC DNA]</scope>
    <source>
        <strain evidence="4 5">MELD1</strain>
    </source>
</reference>
<dbReference type="PATRIC" id="fig|265726.11.peg.3827"/>
<dbReference type="Proteomes" id="UP000033633">
    <property type="component" value="Unassembled WGS sequence"/>
</dbReference>
<dbReference type="Pfam" id="PF01730">
    <property type="entry name" value="UreF"/>
    <property type="match status" value="1"/>
</dbReference>
<proteinExistence type="inferred from homology"/>
<dbReference type="OrthoDB" id="9798772at2"/>
<evidence type="ECO:0000256" key="3">
    <source>
        <dbReference type="HAMAP-Rule" id="MF_01385"/>
    </source>
</evidence>
<dbReference type="InterPro" id="IPR002639">
    <property type="entry name" value="UreF"/>
</dbReference>
<dbReference type="GO" id="GO:0016151">
    <property type="term" value="F:nickel cation binding"/>
    <property type="evidence" value="ECO:0007669"/>
    <property type="project" value="UniProtKB-UniRule"/>
</dbReference>
<keyword evidence="3" id="KW-0963">Cytoplasm</keyword>
<accession>A0A0F5VDN3</accession>
<dbReference type="PANTHER" id="PTHR33620">
    <property type="entry name" value="UREASE ACCESSORY PROTEIN F"/>
    <property type="match status" value="1"/>
</dbReference>
<protein>
    <recommendedName>
        <fullName evidence="3">Urease accessory protein UreF</fullName>
    </recommendedName>
</protein>
<sequence length="227" mass="25625">MISPSSDTTAEFRLFQLISPSLPIGAFTYSQGLEWAIEQGWVHDKITLRNWLRDMLSQSLITLELPVLRRLYQAWQCEDTQAIAKWNQWLYASRETKELRQEEKQRGQATATLLQQLEIPLPQQVGLVGDNQLSGFALAATHWGIDMDALCRGYLWSWLENTTMAGVKLIPLGQTAGQQLLLELSSMLAEAVVRSAAIKDDEVSSFAPAQAIASSRHETQYTRLFRS</sequence>
<evidence type="ECO:0000313" key="4">
    <source>
        <dbReference type="EMBL" id="KKD00276.1"/>
    </source>
</evidence>
<evidence type="ECO:0000313" key="5">
    <source>
        <dbReference type="Proteomes" id="UP000033633"/>
    </source>
</evidence>
<organism evidence="4 5">
    <name type="scientific">Photobacterium halotolerans</name>
    <dbReference type="NCBI Taxonomy" id="265726"/>
    <lineage>
        <taxon>Bacteria</taxon>
        <taxon>Pseudomonadati</taxon>
        <taxon>Pseudomonadota</taxon>
        <taxon>Gammaproteobacteria</taxon>
        <taxon>Vibrionales</taxon>
        <taxon>Vibrionaceae</taxon>
        <taxon>Photobacterium</taxon>
    </lineage>
</organism>
<gene>
    <name evidence="3" type="primary">ureF</name>
    <name evidence="4" type="ORF">KY46_08470</name>
</gene>
<evidence type="ECO:0000256" key="2">
    <source>
        <dbReference type="ARBA" id="ARBA00023186"/>
    </source>
</evidence>
<dbReference type="GO" id="GO:0005737">
    <property type="term" value="C:cytoplasm"/>
    <property type="evidence" value="ECO:0007669"/>
    <property type="project" value="UniProtKB-SubCell"/>
</dbReference>
<keyword evidence="5" id="KW-1185">Reference proteome</keyword>
<dbReference type="InterPro" id="IPR038277">
    <property type="entry name" value="UreF_sf"/>
</dbReference>
<dbReference type="PANTHER" id="PTHR33620:SF1">
    <property type="entry name" value="UREASE ACCESSORY PROTEIN F"/>
    <property type="match status" value="1"/>
</dbReference>
<comment type="subcellular location">
    <subcellularLocation>
        <location evidence="3">Cytoplasm</location>
    </subcellularLocation>
</comment>
<dbReference type="EMBL" id="JWYV01000005">
    <property type="protein sequence ID" value="KKD00276.1"/>
    <property type="molecule type" value="Genomic_DNA"/>
</dbReference>
<dbReference type="AlphaFoldDB" id="A0A0F5VDN3"/>
<name>A0A0F5VDN3_9GAMM</name>
<comment type="function">
    <text evidence="3">Required for maturation of urease via the functional incorporation of the urease nickel metallocenter.</text>
</comment>
<comment type="similarity">
    <text evidence="3">Belongs to the UreF family.</text>
</comment>
<keyword evidence="2 3" id="KW-0143">Chaperone</keyword>
<dbReference type="STRING" id="265726.KY46_08470"/>